<protein>
    <submittedName>
        <fullName evidence="2">Uncharacterized protein</fullName>
    </submittedName>
</protein>
<feature type="compositionally biased region" description="Low complexity" evidence="1">
    <location>
        <begin position="172"/>
        <end position="192"/>
    </location>
</feature>
<dbReference type="AlphaFoldDB" id="A0A9P7EDK8"/>
<sequence length="236" mass="25937">MLCKHYIEFCLCADNWKAMKLMIDNYSKWYHYHIAKKQTIKSEDESPMPAVTPPSSSSSMPAVTPPLSASSMPSLKRVHIGINPVAEPVLKRQRVEVEDLDEDLYIPLIAPVSPHTENPETLQHPSLKRKPTPLPRADKGKEKELIAVEINNPLSNIVFKPCPKLITKKVPTSSCVTDSSTSGTTTSESTTTAPPSNNLSDTDPSSLAVKMELMAANPPKSIPSNMIDLKAQPIKK</sequence>
<evidence type="ECO:0000256" key="1">
    <source>
        <dbReference type="SAM" id="MobiDB-lite"/>
    </source>
</evidence>
<feature type="region of interest" description="Disordered" evidence="1">
    <location>
        <begin position="112"/>
        <end position="140"/>
    </location>
</feature>
<feature type="compositionally biased region" description="Polar residues" evidence="1">
    <location>
        <begin position="53"/>
        <end position="68"/>
    </location>
</feature>
<feature type="region of interest" description="Disordered" evidence="1">
    <location>
        <begin position="170"/>
        <end position="236"/>
    </location>
</feature>
<organism evidence="2 3">
    <name type="scientific">Suillus subaureus</name>
    <dbReference type="NCBI Taxonomy" id="48587"/>
    <lineage>
        <taxon>Eukaryota</taxon>
        <taxon>Fungi</taxon>
        <taxon>Dikarya</taxon>
        <taxon>Basidiomycota</taxon>
        <taxon>Agaricomycotina</taxon>
        <taxon>Agaricomycetes</taxon>
        <taxon>Agaricomycetidae</taxon>
        <taxon>Boletales</taxon>
        <taxon>Suillineae</taxon>
        <taxon>Suillaceae</taxon>
        <taxon>Suillus</taxon>
    </lineage>
</organism>
<dbReference type="Proteomes" id="UP000807769">
    <property type="component" value="Unassembled WGS sequence"/>
</dbReference>
<feature type="compositionally biased region" description="Polar residues" evidence="1">
    <location>
        <begin position="115"/>
        <end position="124"/>
    </location>
</feature>
<evidence type="ECO:0000313" key="2">
    <source>
        <dbReference type="EMBL" id="KAG1818219.1"/>
    </source>
</evidence>
<dbReference type="RefSeq" id="XP_041194279.1">
    <property type="nucleotide sequence ID" value="XM_041333072.1"/>
</dbReference>
<evidence type="ECO:0000313" key="3">
    <source>
        <dbReference type="Proteomes" id="UP000807769"/>
    </source>
</evidence>
<feature type="compositionally biased region" description="Polar residues" evidence="1">
    <location>
        <begin position="193"/>
        <end position="205"/>
    </location>
</feature>
<proteinExistence type="predicted"/>
<reference evidence="2" key="1">
    <citation type="journal article" date="2020" name="New Phytol.">
        <title>Comparative genomics reveals dynamic genome evolution in host specialist ectomycorrhizal fungi.</title>
        <authorList>
            <person name="Lofgren L.A."/>
            <person name="Nguyen N.H."/>
            <person name="Vilgalys R."/>
            <person name="Ruytinx J."/>
            <person name="Liao H.L."/>
            <person name="Branco S."/>
            <person name="Kuo A."/>
            <person name="LaButti K."/>
            <person name="Lipzen A."/>
            <person name="Andreopoulos W."/>
            <person name="Pangilinan J."/>
            <person name="Riley R."/>
            <person name="Hundley H."/>
            <person name="Na H."/>
            <person name="Barry K."/>
            <person name="Grigoriev I.V."/>
            <person name="Stajich J.E."/>
            <person name="Kennedy P.G."/>
        </authorList>
    </citation>
    <scope>NUCLEOTIDE SEQUENCE</scope>
    <source>
        <strain evidence="2">MN1</strain>
    </source>
</reference>
<dbReference type="EMBL" id="JABBWG010000012">
    <property type="protein sequence ID" value="KAG1818219.1"/>
    <property type="molecule type" value="Genomic_DNA"/>
</dbReference>
<accession>A0A9P7EDK8</accession>
<keyword evidence="3" id="KW-1185">Reference proteome</keyword>
<comment type="caution">
    <text evidence="2">The sequence shown here is derived from an EMBL/GenBank/DDBJ whole genome shotgun (WGS) entry which is preliminary data.</text>
</comment>
<dbReference type="GeneID" id="64627089"/>
<feature type="region of interest" description="Disordered" evidence="1">
    <location>
        <begin position="41"/>
        <end position="68"/>
    </location>
</feature>
<name>A0A9P7EDK8_9AGAM</name>
<gene>
    <name evidence="2" type="ORF">BJ212DRAFT_130100</name>
</gene>
<dbReference type="OrthoDB" id="2681526at2759"/>